<reference evidence="1 2" key="1">
    <citation type="submission" date="2024-01" db="EMBL/GenBank/DDBJ databases">
        <title>Novel species of the genus Luteimonas isolated from rivers.</title>
        <authorList>
            <person name="Lu H."/>
        </authorList>
    </citation>
    <scope>NUCLEOTIDE SEQUENCE [LARGE SCALE GENOMIC DNA]</scope>
    <source>
        <strain evidence="1 2">SMYT11W</strain>
    </source>
</reference>
<dbReference type="EMBL" id="JAZHBM010000001">
    <property type="protein sequence ID" value="MEF3081867.1"/>
    <property type="molecule type" value="Genomic_DNA"/>
</dbReference>
<evidence type="ECO:0000313" key="1">
    <source>
        <dbReference type="EMBL" id="MEF3081867.1"/>
    </source>
</evidence>
<dbReference type="RefSeq" id="WP_332077581.1">
    <property type="nucleotide sequence ID" value="NZ_JAZHBM010000001.1"/>
</dbReference>
<dbReference type="Pfam" id="PF03864">
    <property type="entry name" value="Phage_cap_E"/>
    <property type="match status" value="1"/>
</dbReference>
<gene>
    <name evidence="1" type="ORF">V3391_06525</name>
</gene>
<sequence>MDLQQLVDSAALSTQSLTANINNLPDTPTRIGDMGLFSEAGVSTTFVLVGIQDHKLSLVPAVPRGAPSQPKALHGSKAKPFLIPHLPQRSTVMADEVQNARAFSIAAPPESGENLQLSSAITAVTQKVSALQAVHKRDNDYTIEYHRMGAIRGQVMDADGTVLIDIYREFGITQESVSLALGNTGTNVRNKVMEIKRKVEKKLGGVPYSGIHVFCSPEFFDQLTGHAKVEKAFDRWQEGAALRDDLRRGFTFGGVTFEEVSSAVGDDRYIPEGEAIAFPLGVPDMFITRFAPADYIETVNTIGLPYYSKSEVQRFGKGIDIESQSNALNLNTRPDVVIRLTA</sequence>
<dbReference type="InterPro" id="IPR005564">
    <property type="entry name" value="Major_capsid_GpE"/>
</dbReference>
<organism evidence="1 2">
    <name type="scientific">Luteimonas flava</name>
    <dbReference type="NCBI Taxonomy" id="3115822"/>
    <lineage>
        <taxon>Bacteria</taxon>
        <taxon>Pseudomonadati</taxon>
        <taxon>Pseudomonadota</taxon>
        <taxon>Gammaproteobacteria</taxon>
        <taxon>Lysobacterales</taxon>
        <taxon>Lysobacteraceae</taxon>
        <taxon>Luteimonas</taxon>
    </lineage>
</organism>
<keyword evidence="2" id="KW-1185">Reference proteome</keyword>
<evidence type="ECO:0000313" key="2">
    <source>
        <dbReference type="Proteomes" id="UP001358324"/>
    </source>
</evidence>
<proteinExistence type="predicted"/>
<protein>
    <submittedName>
        <fullName evidence="1">Major capsid protein</fullName>
    </submittedName>
</protein>
<dbReference type="Proteomes" id="UP001358324">
    <property type="component" value="Unassembled WGS sequence"/>
</dbReference>
<name>A0ABU7WD12_9GAMM</name>
<comment type="caution">
    <text evidence="1">The sequence shown here is derived from an EMBL/GenBank/DDBJ whole genome shotgun (WGS) entry which is preliminary data.</text>
</comment>
<accession>A0ABU7WD12</accession>